<dbReference type="EMBL" id="HG994367">
    <property type="protein sequence ID" value="CAF1698080.1"/>
    <property type="molecule type" value="Genomic_DNA"/>
</dbReference>
<dbReference type="Gene3D" id="1.50.40.10">
    <property type="entry name" value="Mitochondrial carrier domain"/>
    <property type="match status" value="2"/>
</dbReference>
<dbReference type="PROSITE" id="PS50920">
    <property type="entry name" value="SOLCAR"/>
    <property type="match status" value="2"/>
</dbReference>
<dbReference type="PANTHER" id="PTHR24089">
    <property type="entry name" value="SOLUTE CARRIER FAMILY 25"/>
    <property type="match status" value="1"/>
</dbReference>
<dbReference type="SUPFAM" id="SSF55681">
    <property type="entry name" value="Class II aaRS and biotin synthetases"/>
    <property type="match status" value="1"/>
</dbReference>
<proteinExistence type="inferred from homology"/>
<feature type="transmembrane region" description="Helical" evidence="8">
    <location>
        <begin position="207"/>
        <end position="230"/>
    </location>
</feature>
<name>A0A816HYJ8_BRANA</name>
<dbReference type="GO" id="GO:0055085">
    <property type="term" value="P:transmembrane transport"/>
    <property type="evidence" value="ECO:0007669"/>
    <property type="project" value="InterPro"/>
</dbReference>
<dbReference type="AlphaFoldDB" id="A0A816HYJ8"/>
<evidence type="ECO:0000256" key="1">
    <source>
        <dbReference type="ARBA" id="ARBA00004141"/>
    </source>
</evidence>
<sequence>EPSATKIWNILRSNMDADLGGVEEKKFPMLIKRDSLEKEKDHIEGFKPEVACVTRAGEPARPSSTYPYTHGVRAGQQSAKNAIGFIEAIMIIGREEGVKGYWKGNLPQVIRIVPYSAVQLFAYEAYKAIILFWGEDGQLSVLGAGACAGMTSTLITYPLDVLRLRLAVEPGYRTMSQLHKFFKLKSASCHMLREEGLASLNNGLGPWLLSIAPYIGLNFCFWPFGVIGLYRGFVPNALKSMPNSSIKLTTFDIVKQRVRRSSKK</sequence>
<dbReference type="InterPro" id="IPR023395">
    <property type="entry name" value="MCP_dom_sf"/>
</dbReference>
<protein>
    <submittedName>
        <fullName evidence="9">(rape) hypothetical protein</fullName>
    </submittedName>
</protein>
<feature type="repeat" description="Solcar" evidence="6">
    <location>
        <begin position="39"/>
        <end position="129"/>
    </location>
</feature>
<dbReference type="Pfam" id="PF00153">
    <property type="entry name" value="Mito_carr"/>
    <property type="match status" value="3"/>
</dbReference>
<evidence type="ECO:0000256" key="3">
    <source>
        <dbReference type="ARBA" id="ARBA00022692"/>
    </source>
</evidence>
<keyword evidence="2 7" id="KW-0813">Transport</keyword>
<comment type="similarity">
    <text evidence="7">Belongs to the mitochondrial carrier (TC 2.A.29) family.</text>
</comment>
<dbReference type="Proteomes" id="UP001295469">
    <property type="component" value="Chromosome C03"/>
</dbReference>
<evidence type="ECO:0000256" key="2">
    <source>
        <dbReference type="ARBA" id="ARBA00022448"/>
    </source>
</evidence>
<keyword evidence="4" id="KW-0677">Repeat</keyword>
<evidence type="ECO:0000256" key="7">
    <source>
        <dbReference type="RuleBase" id="RU000488"/>
    </source>
</evidence>
<organism evidence="9">
    <name type="scientific">Brassica napus</name>
    <name type="common">Rape</name>
    <dbReference type="NCBI Taxonomy" id="3708"/>
    <lineage>
        <taxon>Eukaryota</taxon>
        <taxon>Viridiplantae</taxon>
        <taxon>Streptophyta</taxon>
        <taxon>Embryophyta</taxon>
        <taxon>Tracheophyta</taxon>
        <taxon>Spermatophyta</taxon>
        <taxon>Magnoliopsida</taxon>
        <taxon>eudicotyledons</taxon>
        <taxon>Gunneridae</taxon>
        <taxon>Pentapetalae</taxon>
        <taxon>rosids</taxon>
        <taxon>malvids</taxon>
        <taxon>Brassicales</taxon>
        <taxon>Brassicaceae</taxon>
        <taxon>Brassiceae</taxon>
        <taxon>Brassica</taxon>
    </lineage>
</organism>
<reference evidence="9" key="1">
    <citation type="submission" date="2021-01" db="EMBL/GenBank/DDBJ databases">
        <authorList>
            <consortium name="Genoscope - CEA"/>
            <person name="William W."/>
        </authorList>
    </citation>
    <scope>NUCLEOTIDE SEQUENCE</scope>
</reference>
<feature type="non-terminal residue" evidence="9">
    <location>
        <position position="1"/>
    </location>
</feature>
<evidence type="ECO:0000313" key="9">
    <source>
        <dbReference type="EMBL" id="CAF1698080.1"/>
    </source>
</evidence>
<feature type="repeat" description="Solcar" evidence="6">
    <location>
        <begin position="136"/>
        <end position="228"/>
    </location>
</feature>
<evidence type="ECO:0000256" key="4">
    <source>
        <dbReference type="ARBA" id="ARBA00022737"/>
    </source>
</evidence>
<evidence type="ECO:0000256" key="8">
    <source>
        <dbReference type="SAM" id="Phobius"/>
    </source>
</evidence>
<comment type="subcellular location">
    <subcellularLocation>
        <location evidence="1">Membrane</location>
        <topology evidence="1">Multi-pass membrane protein</topology>
    </subcellularLocation>
</comment>
<dbReference type="SUPFAM" id="SSF103506">
    <property type="entry name" value="Mitochondrial carrier"/>
    <property type="match status" value="1"/>
</dbReference>
<dbReference type="InterPro" id="IPR002067">
    <property type="entry name" value="MCP"/>
</dbReference>
<evidence type="ECO:0000256" key="5">
    <source>
        <dbReference type="ARBA" id="ARBA00023136"/>
    </source>
</evidence>
<evidence type="ECO:0000256" key="6">
    <source>
        <dbReference type="PROSITE-ProRule" id="PRU00282"/>
    </source>
</evidence>
<dbReference type="PRINTS" id="PR00926">
    <property type="entry name" value="MITOCARRIER"/>
</dbReference>
<accession>A0A816HYJ8</accession>
<keyword evidence="3 6" id="KW-0812">Transmembrane</keyword>
<dbReference type="InterPro" id="IPR045864">
    <property type="entry name" value="aa-tRNA-synth_II/BPL/LPL"/>
</dbReference>
<keyword evidence="8" id="KW-1133">Transmembrane helix</keyword>
<dbReference type="GO" id="GO:0016020">
    <property type="term" value="C:membrane"/>
    <property type="evidence" value="ECO:0007669"/>
    <property type="project" value="UniProtKB-SubCell"/>
</dbReference>
<keyword evidence="5 6" id="KW-0472">Membrane</keyword>
<gene>
    <name evidence="9" type="ORF">DARMORV10_C03P11660.1</name>
</gene>
<dbReference type="InterPro" id="IPR018108">
    <property type="entry name" value="MCP_transmembrane"/>
</dbReference>